<dbReference type="AlphaFoldDB" id="A0A9E8SLJ0"/>
<name>A0A9E8SLJ0_9BACT</name>
<protein>
    <submittedName>
        <fullName evidence="1">Uncharacterized protein</fullName>
    </submittedName>
</protein>
<dbReference type="Proteomes" id="UP001164653">
    <property type="component" value="Chromosome"/>
</dbReference>
<proteinExistence type="predicted"/>
<dbReference type="KEGG" id="dpf:ON006_31735"/>
<dbReference type="EMBL" id="CP112998">
    <property type="protein sequence ID" value="WAC12284.1"/>
    <property type="molecule type" value="Genomic_DNA"/>
</dbReference>
<evidence type="ECO:0000313" key="1">
    <source>
        <dbReference type="EMBL" id="WAC12284.1"/>
    </source>
</evidence>
<sequence length="363" mass="42281">MAGLAQQTNLLAQGKLVDGYIITNQNDTIRGLIKDEGWKESPRLVHFKGLAGILKQKFSAADIKEFSILSTKEIYKSKKIGLLDITLTRAYTTVPSMETKDSVQLFLQEIVAGKKASLYLYLDALERFHYFVEKENLLKELYNYPFHKKIDNKTYLLIYDEYKNQLTQLSKDANGFNDTIPLYQETYLKRYIERYNRSFPDKREIYKAKDKKLIYDLDINIGLENWNERPVILDNELTYGIGLRINFPRKFQNRYLKMSFFLTPNVLIGYDQNSYRKTSLKTFEIAVGSHIGAGKVRPYLGFIYSGIYGGYREDFLGFQAGISYKRRINLEIGHFANFYSVVTETSFLTAPRISLHYMINLNQ</sequence>
<accession>A0A9E8SLJ0</accession>
<dbReference type="RefSeq" id="WP_244821851.1">
    <property type="nucleotide sequence ID" value="NZ_CP112998.1"/>
</dbReference>
<gene>
    <name evidence="1" type="ORF">ON006_31735</name>
</gene>
<organism evidence="1 2">
    <name type="scientific">Dyadobacter pollutisoli</name>
    <dbReference type="NCBI Taxonomy" id="2910158"/>
    <lineage>
        <taxon>Bacteria</taxon>
        <taxon>Pseudomonadati</taxon>
        <taxon>Bacteroidota</taxon>
        <taxon>Cytophagia</taxon>
        <taxon>Cytophagales</taxon>
        <taxon>Spirosomataceae</taxon>
        <taxon>Dyadobacter</taxon>
    </lineage>
</organism>
<reference evidence="1" key="1">
    <citation type="submission" date="2022-11" db="EMBL/GenBank/DDBJ databases">
        <title>Dyadobacter pollutisoli sp. nov., isolated from plastic dumped soil.</title>
        <authorList>
            <person name="Kim J.M."/>
            <person name="Kim K.R."/>
            <person name="Lee J.K."/>
            <person name="Hao L."/>
            <person name="Jeon C.O."/>
        </authorList>
    </citation>
    <scope>NUCLEOTIDE SEQUENCE</scope>
    <source>
        <strain evidence="1">U1</strain>
    </source>
</reference>
<evidence type="ECO:0000313" key="2">
    <source>
        <dbReference type="Proteomes" id="UP001164653"/>
    </source>
</evidence>
<keyword evidence="2" id="KW-1185">Reference proteome</keyword>